<dbReference type="Proteomes" id="UP001221546">
    <property type="component" value="Chromosome"/>
</dbReference>
<dbReference type="Gene3D" id="3.10.450.50">
    <property type="match status" value="1"/>
</dbReference>
<dbReference type="GO" id="GO:0008695">
    <property type="term" value="F:3-phenylpropionate dioxygenase activity"/>
    <property type="evidence" value="ECO:0007669"/>
    <property type="project" value="UniProtKB-EC"/>
</dbReference>
<comment type="similarity">
    <text evidence="1">Belongs to the bacterial ring-hydroxylating dioxygenase beta subunit family.</text>
</comment>
<evidence type="ECO:0000313" key="4">
    <source>
        <dbReference type="Proteomes" id="UP001221546"/>
    </source>
</evidence>
<organism evidence="3 4">
    <name type="scientific">Bradyrhizobium brasilense</name>
    <dbReference type="NCBI Taxonomy" id="1419277"/>
    <lineage>
        <taxon>Bacteria</taxon>
        <taxon>Pseudomonadati</taxon>
        <taxon>Pseudomonadota</taxon>
        <taxon>Alphaproteobacteria</taxon>
        <taxon>Hyphomicrobiales</taxon>
        <taxon>Nitrobacteraceae</taxon>
        <taxon>Bradyrhizobium</taxon>
    </lineage>
</organism>
<dbReference type="InterPro" id="IPR000391">
    <property type="entry name" value="Rng_hydr_dOase-bsu"/>
</dbReference>
<evidence type="ECO:0000313" key="3">
    <source>
        <dbReference type="EMBL" id="WFU66507.1"/>
    </source>
</evidence>
<dbReference type="PANTHER" id="PTHR41534">
    <property type="entry name" value="BLR3401 PROTEIN"/>
    <property type="match status" value="1"/>
</dbReference>
<evidence type="ECO:0000256" key="2">
    <source>
        <dbReference type="ARBA" id="ARBA00023002"/>
    </source>
</evidence>
<dbReference type="InterPro" id="IPR032710">
    <property type="entry name" value="NTF2-like_dom_sf"/>
</dbReference>
<dbReference type="NCBIfam" id="NF007479">
    <property type="entry name" value="PRK10069.1"/>
    <property type="match status" value="1"/>
</dbReference>
<reference evidence="3 4" key="1">
    <citation type="submission" date="2023-04" db="EMBL/GenBank/DDBJ databases">
        <title>Australian commercial rhizobial inoculants.</title>
        <authorList>
            <person name="Kohlmeier M.G."/>
            <person name="O'Hara G.W."/>
            <person name="Colombi E."/>
            <person name="Ramsay J.P."/>
            <person name="Terpolilli J."/>
        </authorList>
    </citation>
    <scope>NUCLEOTIDE SEQUENCE [LARGE SCALE GENOMIC DNA]</scope>
    <source>
        <strain evidence="3 4">CB627</strain>
    </source>
</reference>
<dbReference type="EC" id="1.14.12.19" evidence="3"/>
<sequence>MTTTVQDQDQQQHAGNAAIERSAAYYRLKADVEDFYYHEADLLDDRRFRDWLELLTDDISYFMPIRRNVKFGQQAARENTKRGEGISWFDEDKWTLTKRVEQILTGVHYAEEPLSRITHMVSNVQIKGARPDIEAARELDVTSRFLVYQNRVEYETYIFVGRRNDALRLTDTGWKIARREILLEQSILLAKNLTTFF</sequence>
<dbReference type="EMBL" id="CP121646">
    <property type="protein sequence ID" value="WFU66507.1"/>
    <property type="molecule type" value="Genomic_DNA"/>
</dbReference>
<dbReference type="Pfam" id="PF00866">
    <property type="entry name" value="Ring_hydroxyl_B"/>
    <property type="match status" value="1"/>
</dbReference>
<gene>
    <name evidence="3" type="ORF">QA636_13770</name>
</gene>
<name>A0ABY8JS25_9BRAD</name>
<proteinExistence type="inferred from homology"/>
<dbReference type="RefSeq" id="WP_141341381.1">
    <property type="nucleotide sequence ID" value="NZ_CP121646.1"/>
</dbReference>
<dbReference type="SUPFAM" id="SSF54427">
    <property type="entry name" value="NTF2-like"/>
    <property type="match status" value="1"/>
</dbReference>
<accession>A0ABY8JS25</accession>
<keyword evidence="3" id="KW-0223">Dioxygenase</keyword>
<dbReference type="PANTHER" id="PTHR41534:SF2">
    <property type="entry name" value="3-PHENYLPROPIONATE_CINNAMIC ACID DIOXYGENASE SUBUNIT BETA"/>
    <property type="match status" value="1"/>
</dbReference>
<protein>
    <submittedName>
        <fullName evidence="3">3-phenylpropionate/cinnamic acid dioxygenase subunit beta</fullName>
        <ecNumber evidence="3">1.14.12.19</ecNumber>
    </submittedName>
</protein>
<dbReference type="CDD" id="cd00667">
    <property type="entry name" value="ring_hydroxylating_dioxygenases_beta"/>
    <property type="match status" value="1"/>
</dbReference>
<evidence type="ECO:0000256" key="1">
    <source>
        <dbReference type="ARBA" id="ARBA00009570"/>
    </source>
</evidence>
<keyword evidence="4" id="KW-1185">Reference proteome</keyword>
<keyword evidence="2 3" id="KW-0560">Oxidoreductase</keyword>